<evidence type="ECO:0000313" key="10">
    <source>
        <dbReference type="EMBL" id="CAE8623468.1"/>
    </source>
</evidence>
<evidence type="ECO:0000256" key="1">
    <source>
        <dbReference type="ARBA" id="ARBA00004127"/>
    </source>
</evidence>
<feature type="transmembrane region" description="Helical" evidence="9">
    <location>
        <begin position="230"/>
        <end position="247"/>
    </location>
</feature>
<evidence type="ECO:0000313" key="11">
    <source>
        <dbReference type="EMBL" id="CAE8730850.1"/>
    </source>
</evidence>
<dbReference type="EMBL" id="CAJNNW010035912">
    <property type="protein sequence ID" value="CAE8730850.1"/>
    <property type="molecule type" value="Genomic_DNA"/>
</dbReference>
<evidence type="ECO:0000256" key="4">
    <source>
        <dbReference type="ARBA" id="ARBA00022597"/>
    </source>
</evidence>
<dbReference type="Gene3D" id="1.20.1280.290">
    <property type="match status" value="1"/>
</dbReference>
<dbReference type="Proteomes" id="UP000626109">
    <property type="component" value="Unassembled WGS sequence"/>
</dbReference>
<evidence type="ECO:0000256" key="9">
    <source>
        <dbReference type="SAM" id="Phobius"/>
    </source>
</evidence>
<dbReference type="GO" id="GO:0016020">
    <property type="term" value="C:membrane"/>
    <property type="evidence" value="ECO:0007669"/>
    <property type="project" value="InterPro"/>
</dbReference>
<keyword evidence="5 9" id="KW-0812">Transmembrane</keyword>
<dbReference type="PANTHER" id="PTHR10791:SF224">
    <property type="entry name" value="SUGAR TRANSPORTER SWEET"/>
    <property type="match status" value="1"/>
</dbReference>
<dbReference type="InterPro" id="IPR047664">
    <property type="entry name" value="SWEET"/>
</dbReference>
<reference evidence="11" key="1">
    <citation type="submission" date="2021-02" db="EMBL/GenBank/DDBJ databases">
        <authorList>
            <person name="Dougan E. K."/>
            <person name="Rhodes N."/>
            <person name="Thang M."/>
            <person name="Chan C."/>
        </authorList>
    </citation>
    <scope>NUCLEOTIDE SEQUENCE</scope>
</reference>
<keyword evidence="13" id="KW-1185">Reference proteome</keyword>
<evidence type="ECO:0000256" key="8">
    <source>
        <dbReference type="ARBA" id="ARBA00023136"/>
    </source>
</evidence>
<dbReference type="PANTHER" id="PTHR10791">
    <property type="entry name" value="RAG1-ACTIVATING PROTEIN 1"/>
    <property type="match status" value="1"/>
</dbReference>
<evidence type="ECO:0000256" key="2">
    <source>
        <dbReference type="ARBA" id="ARBA00007809"/>
    </source>
</evidence>
<evidence type="ECO:0000256" key="3">
    <source>
        <dbReference type="ARBA" id="ARBA00022448"/>
    </source>
</evidence>
<feature type="transmembrane region" description="Helical" evidence="9">
    <location>
        <begin position="165"/>
        <end position="184"/>
    </location>
</feature>
<name>A0A813LJG1_POLGL</name>
<comment type="caution">
    <text evidence="11">The sequence shown here is derived from an EMBL/GenBank/DDBJ whole genome shotgun (WGS) entry which is preliminary data.</text>
</comment>
<dbReference type="InterPro" id="IPR004316">
    <property type="entry name" value="SWEET_rpt"/>
</dbReference>
<accession>A0A813LJG1</accession>
<keyword evidence="6" id="KW-0677">Repeat</keyword>
<dbReference type="Proteomes" id="UP000654075">
    <property type="component" value="Unassembled WGS sequence"/>
</dbReference>
<evidence type="ECO:0000313" key="13">
    <source>
        <dbReference type="Proteomes" id="UP000654075"/>
    </source>
</evidence>
<dbReference type="GO" id="GO:0051119">
    <property type="term" value="F:sugar transmembrane transporter activity"/>
    <property type="evidence" value="ECO:0007669"/>
    <property type="project" value="InterPro"/>
</dbReference>
<feature type="transmembrane region" description="Helical" evidence="9">
    <location>
        <begin position="133"/>
        <end position="153"/>
    </location>
</feature>
<evidence type="ECO:0000256" key="7">
    <source>
        <dbReference type="ARBA" id="ARBA00022989"/>
    </source>
</evidence>
<protein>
    <recommendedName>
        <fullName evidence="14">Bidirectional sugar transporter SWEET</fullName>
    </recommendedName>
</protein>
<feature type="transmembrane region" description="Helical" evidence="9">
    <location>
        <begin position="204"/>
        <end position="224"/>
    </location>
</feature>
<comment type="subcellular location">
    <subcellularLocation>
        <location evidence="1">Endomembrane system</location>
        <topology evidence="1">Multi-pass membrane protein</topology>
    </subcellularLocation>
</comment>
<dbReference type="OrthoDB" id="409725at2759"/>
<comment type="similarity">
    <text evidence="2">Belongs to the SWEET sugar transporter family.</text>
</comment>
<dbReference type="Pfam" id="PF03083">
    <property type="entry name" value="MtN3_slv"/>
    <property type="match status" value="1"/>
</dbReference>
<proteinExistence type="inferred from homology"/>
<evidence type="ECO:0000313" key="12">
    <source>
        <dbReference type="Proteomes" id="UP000626109"/>
    </source>
</evidence>
<evidence type="ECO:0000256" key="5">
    <source>
        <dbReference type="ARBA" id="ARBA00022692"/>
    </source>
</evidence>
<keyword evidence="4" id="KW-0762">Sugar transport</keyword>
<dbReference type="EMBL" id="CAJNNV010028178">
    <property type="protein sequence ID" value="CAE8623468.1"/>
    <property type="molecule type" value="Genomic_DNA"/>
</dbReference>
<evidence type="ECO:0008006" key="14">
    <source>
        <dbReference type="Google" id="ProtNLM"/>
    </source>
</evidence>
<evidence type="ECO:0000256" key="6">
    <source>
        <dbReference type="ARBA" id="ARBA00022737"/>
    </source>
</evidence>
<gene>
    <name evidence="10" type="ORF">PGLA1383_LOCUS40733</name>
    <name evidence="11" type="ORF">PGLA2088_LOCUS45853</name>
</gene>
<keyword evidence="8 9" id="KW-0472">Membrane</keyword>
<keyword evidence="7 9" id="KW-1133">Transmembrane helix</keyword>
<dbReference type="GO" id="GO:0012505">
    <property type="term" value="C:endomembrane system"/>
    <property type="evidence" value="ECO:0007669"/>
    <property type="project" value="UniProtKB-SubCell"/>
</dbReference>
<keyword evidence="3" id="KW-0813">Transport</keyword>
<sequence length="420" mass="46040">MPASQNEMLMTNLVGLTGLLCNLGVSLSPLSSVREARKAGSLGGLDTRTWTLFATTAFLWNCYAARLGDIWLFLASGSMSVSWLYYCLTAIRLLSQEEGEPRPTAPEPWEAGLLRRRSVDLYRKTAMEKTEKGLAAGLGFTLCVAFACSPWNIKGLSFLEAVITPEIKLSVFSSICGFFSLLLYIKPFSRLWILVKRRDASTIFLPLVLAQLVLNLVWTTYGILVLDPGIYVSYGFGIFVCLAQLLLKCVFRRAGAAVEDSALKEEPGLFMESLTPIPCDKPVIQASSRIDSKSTASTACDSISCSVAAESHVVSDAADSMRSGESPMSPSEVTTCGRRQNTIDLPDLSNRLKAQSVYEDYLKWQVAHRKRQQGCTHSAHGELIDNSANISSPSRRQNRQIAQEVSSICAIPGEVHIEEC</sequence>
<organism evidence="11 12">
    <name type="scientific">Polarella glacialis</name>
    <name type="common">Dinoflagellate</name>
    <dbReference type="NCBI Taxonomy" id="89957"/>
    <lineage>
        <taxon>Eukaryota</taxon>
        <taxon>Sar</taxon>
        <taxon>Alveolata</taxon>
        <taxon>Dinophyceae</taxon>
        <taxon>Suessiales</taxon>
        <taxon>Suessiaceae</taxon>
        <taxon>Polarella</taxon>
    </lineage>
</organism>
<dbReference type="AlphaFoldDB" id="A0A813LJG1"/>